<sequence length="121" mass="12827">MSSENEKSQLSDDQMITKAERMVTLEAAATAAQSNIAVLTAGPALSIAQSGLSLSQASSVLFANMVSNQHQQAITNSVIMGKGLTQLLSRPDKGSINVDLSSLLTYFKNHPDDTKGDLVVY</sequence>
<proteinExistence type="predicted"/>
<gene>
    <name evidence="1" type="ORF">ACFO5Q_06725</name>
</gene>
<dbReference type="InterPro" id="IPR021070">
    <property type="entry name" value="Killing_trait_RebB"/>
</dbReference>
<name>A0ABV8U8J7_9PROT</name>
<organism evidence="1 2">
    <name type="scientific">Kordiimonas lipolytica</name>
    <dbReference type="NCBI Taxonomy" id="1662421"/>
    <lineage>
        <taxon>Bacteria</taxon>
        <taxon>Pseudomonadati</taxon>
        <taxon>Pseudomonadota</taxon>
        <taxon>Alphaproteobacteria</taxon>
        <taxon>Kordiimonadales</taxon>
        <taxon>Kordiimonadaceae</taxon>
        <taxon>Kordiimonas</taxon>
    </lineage>
</organism>
<reference evidence="2" key="1">
    <citation type="journal article" date="2019" name="Int. J. Syst. Evol. Microbiol.">
        <title>The Global Catalogue of Microorganisms (GCM) 10K type strain sequencing project: providing services to taxonomists for standard genome sequencing and annotation.</title>
        <authorList>
            <consortium name="The Broad Institute Genomics Platform"/>
            <consortium name="The Broad Institute Genome Sequencing Center for Infectious Disease"/>
            <person name="Wu L."/>
            <person name="Ma J."/>
        </authorList>
    </citation>
    <scope>NUCLEOTIDE SEQUENCE [LARGE SCALE GENOMIC DNA]</scope>
    <source>
        <strain evidence="2">CGMCC 1.15304</strain>
    </source>
</reference>
<evidence type="ECO:0000313" key="1">
    <source>
        <dbReference type="EMBL" id="MFC4347537.1"/>
    </source>
</evidence>
<dbReference type="RefSeq" id="WP_068153280.1">
    <property type="nucleotide sequence ID" value="NZ_JBHSCR010000003.1"/>
</dbReference>
<keyword evidence="2" id="KW-1185">Reference proteome</keyword>
<dbReference type="Pfam" id="PF11747">
    <property type="entry name" value="RebB"/>
    <property type="match status" value="1"/>
</dbReference>
<protein>
    <submittedName>
        <fullName evidence="1">RebB family R body protein</fullName>
    </submittedName>
</protein>
<evidence type="ECO:0000313" key="2">
    <source>
        <dbReference type="Proteomes" id="UP001595776"/>
    </source>
</evidence>
<accession>A0ABV8U8J7</accession>
<dbReference type="EMBL" id="JBHSCR010000003">
    <property type="protein sequence ID" value="MFC4347537.1"/>
    <property type="molecule type" value="Genomic_DNA"/>
</dbReference>
<dbReference type="Proteomes" id="UP001595776">
    <property type="component" value="Unassembled WGS sequence"/>
</dbReference>
<comment type="caution">
    <text evidence="1">The sequence shown here is derived from an EMBL/GenBank/DDBJ whole genome shotgun (WGS) entry which is preliminary data.</text>
</comment>